<dbReference type="EMBL" id="KZ084088">
    <property type="protein sequence ID" value="OSD07184.1"/>
    <property type="molecule type" value="Genomic_DNA"/>
</dbReference>
<feature type="region of interest" description="Disordered" evidence="1">
    <location>
        <begin position="99"/>
        <end position="121"/>
    </location>
</feature>
<name>A0A1Y2J307_TRAC3</name>
<evidence type="ECO:0000256" key="1">
    <source>
        <dbReference type="SAM" id="MobiDB-lite"/>
    </source>
</evidence>
<organism evidence="2 3">
    <name type="scientific">Trametes coccinea (strain BRFM310)</name>
    <name type="common">Pycnoporus coccineus</name>
    <dbReference type="NCBI Taxonomy" id="1353009"/>
    <lineage>
        <taxon>Eukaryota</taxon>
        <taxon>Fungi</taxon>
        <taxon>Dikarya</taxon>
        <taxon>Basidiomycota</taxon>
        <taxon>Agaricomycotina</taxon>
        <taxon>Agaricomycetes</taxon>
        <taxon>Polyporales</taxon>
        <taxon>Polyporaceae</taxon>
        <taxon>Trametes</taxon>
    </lineage>
</organism>
<dbReference type="AlphaFoldDB" id="A0A1Y2J307"/>
<dbReference type="Proteomes" id="UP000193067">
    <property type="component" value="Unassembled WGS sequence"/>
</dbReference>
<proteinExistence type="predicted"/>
<sequence>MHLDIDGSDAQGCSASPLPCAAGNGHLSEGWLCGRRVYRDGLERENGDMGLDRTHAIFDDHGSCGGAHGGMILNVSLLSRKATAAPWTAAADDTRNCHKWHSCQTPPPRPSALLTRPPQATPDSPIRFRMAPQFFLDVCHVLQHVAIVPRYSRIYQRILAY</sequence>
<protein>
    <submittedName>
        <fullName evidence="2">Uncharacterized protein</fullName>
    </submittedName>
</protein>
<evidence type="ECO:0000313" key="3">
    <source>
        <dbReference type="Proteomes" id="UP000193067"/>
    </source>
</evidence>
<reference evidence="2 3" key="1">
    <citation type="journal article" date="2015" name="Biotechnol. Biofuels">
        <title>Enhanced degradation of softwood versus hardwood by the white-rot fungus Pycnoporus coccineus.</title>
        <authorList>
            <person name="Couturier M."/>
            <person name="Navarro D."/>
            <person name="Chevret D."/>
            <person name="Henrissat B."/>
            <person name="Piumi F."/>
            <person name="Ruiz-Duenas F.J."/>
            <person name="Martinez A.T."/>
            <person name="Grigoriev I.V."/>
            <person name="Riley R."/>
            <person name="Lipzen A."/>
            <person name="Berrin J.G."/>
            <person name="Master E.R."/>
            <person name="Rosso M.N."/>
        </authorList>
    </citation>
    <scope>NUCLEOTIDE SEQUENCE [LARGE SCALE GENOMIC DNA]</scope>
    <source>
        <strain evidence="2 3">BRFM310</strain>
    </source>
</reference>
<accession>A0A1Y2J307</accession>
<keyword evidence="3" id="KW-1185">Reference proteome</keyword>
<gene>
    <name evidence="2" type="ORF">PYCCODRAFT_1430432</name>
</gene>
<evidence type="ECO:0000313" key="2">
    <source>
        <dbReference type="EMBL" id="OSD07184.1"/>
    </source>
</evidence>